<dbReference type="OrthoDB" id="9796839at2"/>
<name>A0A4D7K3D4_9BACT</name>
<dbReference type="InterPro" id="IPR002123">
    <property type="entry name" value="Plipid/glycerol_acylTrfase"/>
</dbReference>
<dbReference type="SMART" id="SM00563">
    <property type="entry name" value="PlsC"/>
    <property type="match status" value="1"/>
</dbReference>
<dbReference type="PANTHER" id="PTHR10434">
    <property type="entry name" value="1-ACYL-SN-GLYCEROL-3-PHOSPHATE ACYLTRANSFERASE"/>
    <property type="match status" value="1"/>
</dbReference>
<dbReference type="Proteomes" id="UP000298616">
    <property type="component" value="Chromosome"/>
</dbReference>
<evidence type="ECO:0000313" key="6">
    <source>
        <dbReference type="Proteomes" id="UP000298616"/>
    </source>
</evidence>
<keyword evidence="3 5" id="KW-0012">Acyltransferase</keyword>
<dbReference type="SUPFAM" id="SSF69593">
    <property type="entry name" value="Glycerol-3-phosphate (1)-acyltransferase"/>
    <property type="match status" value="1"/>
</dbReference>
<dbReference type="PANTHER" id="PTHR10434:SF9">
    <property type="entry name" value="PHOSPHOLIPID_GLYCEROL ACYLTRANSFERASE DOMAIN-CONTAINING PROTEIN"/>
    <property type="match status" value="1"/>
</dbReference>
<reference evidence="5 6" key="1">
    <citation type="submission" date="2018-04" db="EMBL/GenBank/DDBJ databases">
        <title>Complete genome uncultured novel isolate.</title>
        <authorList>
            <person name="Merlino G."/>
        </authorList>
    </citation>
    <scope>NUCLEOTIDE SEQUENCE [LARGE SCALE GENOMIC DNA]</scope>
    <source>
        <strain evidence="6">R1DC9</strain>
    </source>
</reference>
<gene>
    <name evidence="5" type="ORF">DCC35_11710</name>
</gene>
<dbReference type="EMBL" id="CP028923">
    <property type="protein sequence ID" value="QCK15364.1"/>
    <property type="molecule type" value="Genomic_DNA"/>
</dbReference>
<organism evidence="5 6">
    <name type="scientific">Mangrovivirga cuniculi</name>
    <dbReference type="NCBI Taxonomy" id="2715131"/>
    <lineage>
        <taxon>Bacteria</taxon>
        <taxon>Pseudomonadati</taxon>
        <taxon>Bacteroidota</taxon>
        <taxon>Cytophagia</taxon>
        <taxon>Cytophagales</taxon>
        <taxon>Mangrovivirgaceae</taxon>
        <taxon>Mangrovivirga</taxon>
    </lineage>
</organism>
<dbReference type="GO" id="GO:0006654">
    <property type="term" value="P:phosphatidic acid biosynthetic process"/>
    <property type="evidence" value="ECO:0007669"/>
    <property type="project" value="TreeGrafter"/>
</dbReference>
<keyword evidence="2 5" id="KW-0808">Transferase</keyword>
<evidence type="ECO:0000313" key="5">
    <source>
        <dbReference type="EMBL" id="QCK15364.1"/>
    </source>
</evidence>
<dbReference type="Pfam" id="PF01553">
    <property type="entry name" value="Acyltransferase"/>
    <property type="match status" value="1"/>
</dbReference>
<feature type="domain" description="Phospholipid/glycerol acyltransferase" evidence="4">
    <location>
        <begin position="30"/>
        <end position="142"/>
    </location>
</feature>
<protein>
    <submittedName>
        <fullName evidence="5">Acyltransferase</fullName>
    </submittedName>
</protein>
<evidence type="ECO:0000256" key="1">
    <source>
        <dbReference type="ARBA" id="ARBA00005189"/>
    </source>
</evidence>
<sequence length="193" mass="22315">MLKGFYKFIFFNILGWKVKGSFDKNVKQGLIVVGPHTSNSDFFIGVMARRILDLNAHFVAKDSLFVWPFGSYFKWMGGYPVIRSRNTKLTDTIADIFKKEDDLLIAITPEGTRSKVENIKSGFWHIAKKADIHYFLCGFDYGNKELVVSEPYKARSWEEDRLKAIQFFGELTGKNPEKDMRHLLKAEKESQSE</sequence>
<dbReference type="AlphaFoldDB" id="A0A4D7K3D4"/>
<proteinExistence type="predicted"/>
<evidence type="ECO:0000259" key="4">
    <source>
        <dbReference type="SMART" id="SM00563"/>
    </source>
</evidence>
<keyword evidence="6" id="KW-1185">Reference proteome</keyword>
<dbReference type="GO" id="GO:0003841">
    <property type="term" value="F:1-acylglycerol-3-phosphate O-acyltransferase activity"/>
    <property type="evidence" value="ECO:0007669"/>
    <property type="project" value="TreeGrafter"/>
</dbReference>
<dbReference type="KEGG" id="fpf:DCC35_11710"/>
<evidence type="ECO:0000256" key="2">
    <source>
        <dbReference type="ARBA" id="ARBA00022679"/>
    </source>
</evidence>
<accession>A0A4D7K3D4</accession>
<dbReference type="RefSeq" id="WP_137090961.1">
    <property type="nucleotide sequence ID" value="NZ_CP028923.1"/>
</dbReference>
<evidence type="ECO:0000256" key="3">
    <source>
        <dbReference type="ARBA" id="ARBA00023315"/>
    </source>
</evidence>
<comment type="pathway">
    <text evidence="1">Lipid metabolism.</text>
</comment>